<gene>
    <name evidence="2" type="ORF">HMPREF9446_03328</name>
</gene>
<evidence type="ECO:0000313" key="2">
    <source>
        <dbReference type="EMBL" id="EGF52119.1"/>
    </source>
</evidence>
<dbReference type="AlphaFoldDB" id="F3PX40"/>
<dbReference type="InterPro" id="IPR038179">
    <property type="entry name" value="NigD-like_N_sf"/>
</dbReference>
<evidence type="ECO:0000259" key="1">
    <source>
        <dbReference type="Pfam" id="PF17415"/>
    </source>
</evidence>
<protein>
    <recommendedName>
        <fullName evidence="1">NigD-like C-terminal domain-containing protein</fullName>
    </recommendedName>
</protein>
<dbReference type="InterPro" id="IPR035376">
    <property type="entry name" value="NigD_C"/>
</dbReference>
<dbReference type="EMBL" id="AFBN01000096">
    <property type="protein sequence ID" value="EGF52119.1"/>
    <property type="molecule type" value="Genomic_DNA"/>
</dbReference>
<sequence length="224" mass="24663">MTEGKYYRWLLPLFACLLAACGDDEYHYPSVKLEFLTAHAGADGSLQSVLTDEGKTYRVVEDATNSVIDANSSVRIVGNYGPATASDGISGVKLYAAMRTVSPVPQPAGEFEGGVKTDPADVLSIWMGLDYLNITLNIKAQGGRHTFHFIEDKVASDVEAGHKEVYLTLYHDAAHDTGYTQRAYLSVPLRQYAAEGVEKVTVHFSLHTYSGEMKTYDFDYVPLY</sequence>
<dbReference type="InterPro" id="IPR038143">
    <property type="entry name" value="NigD-like_C_dom_sf"/>
</dbReference>
<accession>F3PX40</accession>
<dbReference type="RefSeq" id="WP_009126547.1">
    <property type="nucleotide sequence ID" value="NZ_GL882689.1"/>
</dbReference>
<name>F3PX40_9BACE</name>
<dbReference type="Proteomes" id="UP000003416">
    <property type="component" value="Unassembled WGS sequence"/>
</dbReference>
<dbReference type="STRING" id="763034.HMPREF9446_03328"/>
<comment type="caution">
    <text evidence="2">The sequence shown here is derived from an EMBL/GenBank/DDBJ whole genome shotgun (WGS) entry which is preliminary data.</text>
</comment>
<proteinExistence type="predicted"/>
<dbReference type="HOGENOM" id="CLU_104503_0_0_10"/>
<evidence type="ECO:0000313" key="3">
    <source>
        <dbReference type="Proteomes" id="UP000003416"/>
    </source>
</evidence>
<reference evidence="2 3" key="1">
    <citation type="submission" date="2011-02" db="EMBL/GenBank/DDBJ databases">
        <authorList>
            <person name="Weinstock G."/>
            <person name="Sodergren E."/>
            <person name="Clifton S."/>
            <person name="Fulton L."/>
            <person name="Fulton B."/>
            <person name="Courtney L."/>
            <person name="Fronick C."/>
            <person name="Harrison M."/>
            <person name="Strong C."/>
            <person name="Farmer C."/>
            <person name="Delahaunty K."/>
            <person name="Markovic C."/>
            <person name="Hall O."/>
            <person name="Minx P."/>
            <person name="Tomlinson C."/>
            <person name="Mitreva M."/>
            <person name="Hou S."/>
            <person name="Chen J."/>
            <person name="Wollam A."/>
            <person name="Pepin K.H."/>
            <person name="Johnson M."/>
            <person name="Bhonagiri V."/>
            <person name="Zhang X."/>
            <person name="Suruliraj S."/>
            <person name="Warren W."/>
            <person name="Chinwalla A."/>
            <person name="Mardis E.R."/>
            <person name="Wilson R.K."/>
        </authorList>
    </citation>
    <scope>NUCLEOTIDE SEQUENCE [LARGE SCALE GENOMIC DNA]</scope>
    <source>
        <strain evidence="2 3">YIT 12057</strain>
    </source>
</reference>
<organism evidence="2 3">
    <name type="scientific">Bacteroides fluxus YIT 12057</name>
    <dbReference type="NCBI Taxonomy" id="763034"/>
    <lineage>
        <taxon>Bacteria</taxon>
        <taxon>Pseudomonadati</taxon>
        <taxon>Bacteroidota</taxon>
        <taxon>Bacteroidia</taxon>
        <taxon>Bacteroidales</taxon>
        <taxon>Bacteroidaceae</taxon>
        <taxon>Bacteroides</taxon>
    </lineage>
</organism>
<dbReference type="Gene3D" id="2.40.50.500">
    <property type="entry name" value="NigD-like N-terminal OB domain"/>
    <property type="match status" value="1"/>
</dbReference>
<dbReference type="eggNOG" id="ENOG50330NV">
    <property type="taxonomic scope" value="Bacteria"/>
</dbReference>
<dbReference type="Pfam" id="PF17415">
    <property type="entry name" value="NigD_C"/>
    <property type="match status" value="1"/>
</dbReference>
<dbReference type="Gene3D" id="2.60.40.2370">
    <property type="entry name" value="NigD-like, C-terminal beta sandwich domain"/>
    <property type="match status" value="1"/>
</dbReference>
<feature type="domain" description="NigD-like C-terminal" evidence="1">
    <location>
        <begin position="110"/>
        <end position="220"/>
    </location>
</feature>
<keyword evidence="3" id="KW-1185">Reference proteome</keyword>
<dbReference type="GeneID" id="86050721"/>
<dbReference type="PROSITE" id="PS51257">
    <property type="entry name" value="PROKAR_LIPOPROTEIN"/>
    <property type="match status" value="1"/>
</dbReference>